<evidence type="ECO:0000313" key="1">
    <source>
        <dbReference type="EMBL" id="GAB09076.1"/>
    </source>
</evidence>
<keyword evidence="2" id="KW-1185">Reference proteome</keyword>
<accession>G7GZQ1</accession>
<gene>
    <name evidence="1" type="ORF">GOARA_027_00390</name>
</gene>
<proteinExistence type="predicted"/>
<dbReference type="RefSeq" id="WP_007321153.1">
    <property type="nucleotide sequence ID" value="NZ_BAEE01000027.1"/>
</dbReference>
<dbReference type="STRING" id="1073574.GOARA_027_00390"/>
<dbReference type="OrthoDB" id="3872513at2"/>
<dbReference type="EMBL" id="BAEE01000027">
    <property type="protein sequence ID" value="GAB09076.1"/>
    <property type="molecule type" value="Genomic_DNA"/>
</dbReference>
<organism evidence="1 2">
    <name type="scientific">Gordonia araii NBRC 100433</name>
    <dbReference type="NCBI Taxonomy" id="1073574"/>
    <lineage>
        <taxon>Bacteria</taxon>
        <taxon>Bacillati</taxon>
        <taxon>Actinomycetota</taxon>
        <taxon>Actinomycetes</taxon>
        <taxon>Mycobacteriales</taxon>
        <taxon>Gordoniaceae</taxon>
        <taxon>Gordonia</taxon>
    </lineage>
</organism>
<sequence length="65" mass="7174">MPSLNISFTDEEHALLQAAAQRAGKALKPFAHDAVVDAASEYRQKVLDAAHRSAAWSKELNERLK</sequence>
<dbReference type="Proteomes" id="UP000035088">
    <property type="component" value="Unassembled WGS sequence"/>
</dbReference>
<protein>
    <recommendedName>
        <fullName evidence="3">Antitoxin Phd</fullName>
    </recommendedName>
</protein>
<comment type="caution">
    <text evidence="1">The sequence shown here is derived from an EMBL/GenBank/DDBJ whole genome shotgun (WGS) entry which is preliminary data.</text>
</comment>
<name>G7GZQ1_9ACTN</name>
<evidence type="ECO:0000313" key="2">
    <source>
        <dbReference type="Proteomes" id="UP000035088"/>
    </source>
</evidence>
<dbReference type="AlphaFoldDB" id="G7GZQ1"/>
<evidence type="ECO:0008006" key="3">
    <source>
        <dbReference type="Google" id="ProtNLM"/>
    </source>
</evidence>
<reference evidence="1 2" key="1">
    <citation type="submission" date="2011-11" db="EMBL/GenBank/DDBJ databases">
        <title>Whole genome shotgun sequence of Gordonia araii NBRC 100433.</title>
        <authorList>
            <person name="Yoshida Y."/>
            <person name="Hosoyama A."/>
            <person name="Tsuchikane K."/>
            <person name="Katsumata H."/>
            <person name="Yamazaki S."/>
            <person name="Fujita N."/>
        </authorList>
    </citation>
    <scope>NUCLEOTIDE SEQUENCE [LARGE SCALE GENOMIC DNA]</scope>
    <source>
        <strain evidence="1 2">NBRC 100433</strain>
    </source>
</reference>